<reference evidence="10" key="3">
    <citation type="submission" date="2016-10" db="EMBL/GenBank/DDBJ databases">
        <authorList>
            <person name="Wibberg D."/>
        </authorList>
    </citation>
    <scope>NUCLEOTIDE SEQUENCE [LARGE SCALE GENOMIC DNA]</scope>
</reference>
<keyword evidence="4" id="KW-0472">Membrane</keyword>
<dbReference type="EMBL" id="FOCV01000022">
    <property type="protein sequence ID" value="SEO69364.1"/>
    <property type="molecule type" value="Genomic_DNA"/>
</dbReference>
<gene>
    <name evidence="8" type="ORF">RTCCBAU85039_4356</name>
    <name evidence="9" type="ORF">SAMN05216228_102246</name>
</gene>
<evidence type="ECO:0000313" key="8">
    <source>
        <dbReference type="EMBL" id="SEI08629.1"/>
    </source>
</evidence>
<dbReference type="EMBL" id="FNXB01000025">
    <property type="protein sequence ID" value="SEI08629.1"/>
    <property type="molecule type" value="Genomic_DNA"/>
</dbReference>
<keyword evidence="7" id="KW-0732">Signal</keyword>
<comment type="similarity">
    <text evidence="2">Belongs to the BA14k family.</text>
</comment>
<dbReference type="STRING" id="501024.RTCCBAU85039_4356"/>
<name>A0A1H8RT54_9HYPH</name>
<feature type="chain" id="PRO_5030029772" description="Lectin-like protein BA14k" evidence="7">
    <location>
        <begin position="24"/>
        <end position="141"/>
    </location>
</feature>
<dbReference type="RefSeq" id="WP_072378474.1">
    <property type="nucleotide sequence ID" value="NZ_FNXB01000025.1"/>
</dbReference>
<accession>A0A1H8RT54</accession>
<dbReference type="AlphaFoldDB" id="A0A1H8RT54"/>
<comment type="subcellular location">
    <subcellularLocation>
        <location evidence="1">Membrane</location>
        <topology evidence="1">Single-pass membrane protein</topology>
    </subcellularLocation>
</comment>
<proteinExistence type="inferred from homology"/>
<dbReference type="InterPro" id="IPR012413">
    <property type="entry name" value="BA14K"/>
</dbReference>
<evidence type="ECO:0000256" key="3">
    <source>
        <dbReference type="ARBA" id="ARBA00020552"/>
    </source>
</evidence>
<keyword evidence="11" id="KW-1185">Reference proteome</keyword>
<reference evidence="9 11" key="2">
    <citation type="submission" date="2016-10" db="EMBL/GenBank/DDBJ databases">
        <authorList>
            <person name="Varghese N."/>
            <person name="Submissions S."/>
        </authorList>
    </citation>
    <scope>NUCLEOTIDE SEQUENCE [LARGE SCALE GENOMIC DNA]</scope>
    <source>
        <strain evidence="9 11">CGMCC 1.7071</strain>
    </source>
</reference>
<dbReference type="Pfam" id="PF07886">
    <property type="entry name" value="BA14K"/>
    <property type="match status" value="1"/>
</dbReference>
<feature type="signal peptide" evidence="7">
    <location>
        <begin position="1"/>
        <end position="23"/>
    </location>
</feature>
<organism evidence="8 10">
    <name type="scientific">Rhizobium tibeticum</name>
    <dbReference type="NCBI Taxonomy" id="501024"/>
    <lineage>
        <taxon>Bacteria</taxon>
        <taxon>Pseudomonadati</taxon>
        <taxon>Pseudomonadota</taxon>
        <taxon>Alphaproteobacteria</taxon>
        <taxon>Hyphomicrobiales</taxon>
        <taxon>Rhizobiaceae</taxon>
        <taxon>Rhizobium/Agrobacterium group</taxon>
        <taxon>Rhizobium</taxon>
    </lineage>
</organism>
<evidence type="ECO:0000313" key="10">
    <source>
        <dbReference type="Proteomes" id="UP000183063"/>
    </source>
</evidence>
<comment type="function">
    <text evidence="6">Has immunoglobulin-binding and hemagglutination properties, and can bind to mannose. Essential for virulence. May be involved in LPS biosynthesis or polysaccharide transport.</text>
</comment>
<dbReference type="OrthoDB" id="8117189at2"/>
<protein>
    <recommendedName>
        <fullName evidence="3">Lectin-like protein BA14k</fullName>
    </recommendedName>
</protein>
<keyword evidence="5" id="KW-0430">Lectin</keyword>
<evidence type="ECO:0000313" key="9">
    <source>
        <dbReference type="EMBL" id="SEO69364.1"/>
    </source>
</evidence>
<dbReference type="GO" id="GO:0016020">
    <property type="term" value="C:membrane"/>
    <property type="evidence" value="ECO:0007669"/>
    <property type="project" value="UniProtKB-SubCell"/>
</dbReference>
<sequence length="141" mass="16215">MVKLVLVALDLIISGLTIGSAHAFPAITPPEINPPQQAEPVQWRDRDGGSYGGYGVIVGGALTPPHYGPYRAAYYDSSYGYQRRQYSYYRPYREYEPSVAYEGGSHVSWCYGRYRTYRAFDNTFQPYYGPRRECVGPYRWR</sequence>
<dbReference type="GO" id="GO:0030246">
    <property type="term" value="F:carbohydrate binding"/>
    <property type="evidence" value="ECO:0007669"/>
    <property type="project" value="UniProtKB-KW"/>
</dbReference>
<evidence type="ECO:0000256" key="7">
    <source>
        <dbReference type="SAM" id="SignalP"/>
    </source>
</evidence>
<evidence type="ECO:0000256" key="2">
    <source>
        <dbReference type="ARBA" id="ARBA00010270"/>
    </source>
</evidence>
<evidence type="ECO:0000256" key="6">
    <source>
        <dbReference type="ARBA" id="ARBA00025321"/>
    </source>
</evidence>
<evidence type="ECO:0000256" key="5">
    <source>
        <dbReference type="ARBA" id="ARBA00022734"/>
    </source>
</evidence>
<dbReference type="Proteomes" id="UP000183063">
    <property type="component" value="Unassembled WGS sequence"/>
</dbReference>
<evidence type="ECO:0000313" key="11">
    <source>
        <dbReference type="Proteomes" id="UP000198939"/>
    </source>
</evidence>
<evidence type="ECO:0000256" key="4">
    <source>
        <dbReference type="ARBA" id="ARBA00022475"/>
    </source>
</evidence>
<evidence type="ECO:0000256" key="1">
    <source>
        <dbReference type="ARBA" id="ARBA00004167"/>
    </source>
</evidence>
<keyword evidence="4" id="KW-1003">Cell membrane</keyword>
<dbReference type="Proteomes" id="UP000198939">
    <property type="component" value="Unassembled WGS sequence"/>
</dbReference>
<reference evidence="8" key="1">
    <citation type="submission" date="2016-10" db="EMBL/GenBank/DDBJ databases">
        <authorList>
            <person name="de Groot N.N."/>
        </authorList>
    </citation>
    <scope>NUCLEOTIDE SEQUENCE [LARGE SCALE GENOMIC DNA]</scope>
    <source>
        <strain evidence="8">CCBAU85039</strain>
    </source>
</reference>